<dbReference type="InterPro" id="IPR036390">
    <property type="entry name" value="WH_DNA-bd_sf"/>
</dbReference>
<dbReference type="InterPro" id="IPR002577">
    <property type="entry name" value="HTH_HxlR"/>
</dbReference>
<evidence type="ECO:0000313" key="7">
    <source>
        <dbReference type="Proteomes" id="UP000431401"/>
    </source>
</evidence>
<dbReference type="PROSITE" id="PS51118">
    <property type="entry name" value="HTH_HXLR"/>
    <property type="match status" value="1"/>
</dbReference>
<evidence type="ECO:0000256" key="2">
    <source>
        <dbReference type="ARBA" id="ARBA00023125"/>
    </source>
</evidence>
<evidence type="ECO:0000259" key="5">
    <source>
        <dbReference type="PROSITE" id="PS51118"/>
    </source>
</evidence>
<dbReference type="Proteomes" id="UP000431401">
    <property type="component" value="Unassembled WGS sequence"/>
</dbReference>
<dbReference type="EMBL" id="WEGI01000006">
    <property type="protein sequence ID" value="MQY27722.1"/>
    <property type="molecule type" value="Genomic_DNA"/>
</dbReference>
<organism evidence="6 7">
    <name type="scientific">Nocardia aurantia</name>
    <dbReference type="NCBI Taxonomy" id="2585199"/>
    <lineage>
        <taxon>Bacteria</taxon>
        <taxon>Bacillati</taxon>
        <taxon>Actinomycetota</taxon>
        <taxon>Actinomycetes</taxon>
        <taxon>Mycobacteriales</taxon>
        <taxon>Nocardiaceae</taxon>
        <taxon>Nocardia</taxon>
    </lineage>
</organism>
<evidence type="ECO:0000256" key="3">
    <source>
        <dbReference type="ARBA" id="ARBA00023163"/>
    </source>
</evidence>
<keyword evidence="2" id="KW-0238">DNA-binding</keyword>
<evidence type="ECO:0000313" key="6">
    <source>
        <dbReference type="EMBL" id="MQY27722.1"/>
    </source>
</evidence>
<protein>
    <submittedName>
        <fullName evidence="6">Putative HTH-type transcriptional regulator</fullName>
    </submittedName>
</protein>
<dbReference type="AlphaFoldDB" id="A0A7K0DQT0"/>
<dbReference type="SUPFAM" id="SSF46785">
    <property type="entry name" value="Winged helix' DNA-binding domain"/>
    <property type="match status" value="1"/>
</dbReference>
<dbReference type="Gene3D" id="1.10.10.10">
    <property type="entry name" value="Winged helix-like DNA-binding domain superfamily/Winged helix DNA-binding domain"/>
    <property type="match status" value="1"/>
</dbReference>
<dbReference type="PANTHER" id="PTHR33204">
    <property type="entry name" value="TRANSCRIPTIONAL REGULATOR, MARR FAMILY"/>
    <property type="match status" value="1"/>
</dbReference>
<keyword evidence="7" id="KW-1185">Reference proteome</keyword>
<feature type="domain" description="HTH hxlR-type" evidence="5">
    <location>
        <begin position="18"/>
        <end position="115"/>
    </location>
</feature>
<dbReference type="GO" id="GO:0003677">
    <property type="term" value="F:DNA binding"/>
    <property type="evidence" value="ECO:0007669"/>
    <property type="project" value="UniProtKB-KW"/>
</dbReference>
<evidence type="ECO:0000256" key="4">
    <source>
        <dbReference type="SAM" id="MobiDB-lite"/>
    </source>
</evidence>
<proteinExistence type="predicted"/>
<dbReference type="Pfam" id="PF01638">
    <property type="entry name" value="HxlR"/>
    <property type="match status" value="1"/>
</dbReference>
<name>A0A7K0DQT0_9NOCA</name>
<feature type="region of interest" description="Disordered" evidence="4">
    <location>
        <begin position="148"/>
        <end position="167"/>
    </location>
</feature>
<keyword evidence="3" id="KW-0804">Transcription</keyword>
<comment type="caution">
    <text evidence="6">The sequence shown here is derived from an EMBL/GenBank/DDBJ whole genome shotgun (WGS) entry which is preliminary data.</text>
</comment>
<keyword evidence="1" id="KW-0805">Transcription regulation</keyword>
<dbReference type="PANTHER" id="PTHR33204:SF18">
    <property type="entry name" value="TRANSCRIPTIONAL REGULATORY PROTEIN"/>
    <property type="match status" value="1"/>
</dbReference>
<accession>A0A7K0DQT0</accession>
<reference evidence="6 7" key="1">
    <citation type="submission" date="2019-10" db="EMBL/GenBank/DDBJ databases">
        <title>Nocardia macrotermitis sp. nov. and Nocardia aurantia sp. nov., isolated from the gut of fungus growing-termite Macrotermes natalensis.</title>
        <authorList>
            <person name="Benndorf R."/>
            <person name="Schwitalla J."/>
            <person name="Martin K."/>
            <person name="De Beer W."/>
            <person name="Kaster A.-K."/>
            <person name="Vollmers J."/>
            <person name="Poulsen M."/>
            <person name="Beemelmanns C."/>
        </authorList>
    </citation>
    <scope>NUCLEOTIDE SEQUENCE [LARGE SCALE GENOMIC DNA]</scope>
    <source>
        <strain evidence="6 7">RB56</strain>
    </source>
</reference>
<dbReference type="InterPro" id="IPR036388">
    <property type="entry name" value="WH-like_DNA-bd_sf"/>
</dbReference>
<gene>
    <name evidence="6" type="ORF">NRB56_33050</name>
</gene>
<evidence type="ECO:0000256" key="1">
    <source>
        <dbReference type="ARBA" id="ARBA00023015"/>
    </source>
</evidence>
<sequence>METTPGRHSAAELPGRPCSIATALSIIGERWALLAIREISLGNRRFGAILTGTGAPRDILTARLRALESAGILYRTRYSEHPPRFEYRLTTAGRDLQPVLTALRLWGDRWLVDEPPVIFEHECGTPISVSTRCPHCDVDIEHTSVTPHATPEWHRNNPAWPAPESGA</sequence>